<evidence type="ECO:0000313" key="2">
    <source>
        <dbReference type="Proteomes" id="UP000594342"/>
    </source>
</evidence>
<protein>
    <submittedName>
        <fullName evidence="1">Uncharacterized protein</fullName>
    </submittedName>
</protein>
<sequence>MDQSTFDHKHNSLIFDKNSFLRQIATNDYTFTHELSGIKDERTKFVSDHVRFFRDMTTESFVKCFMSDAKTRFGFINYTYHAINTALQTKINQYLIENKQKPLYGKEEVVFVFKGGNIMNFFVEAIVNDDANAIMTGSKIAEVDWDKYGVKNVVLDQNDDSGKPIVNCKDLIDFIKTKFRISDIDYSIVINADNYARYTLIYGGVVKILADTLTSIGAFFDSYFNNCEHHKAEVTKMGPIIAVKGDTTVPNVILDSVGNELTNMKNLVSHPYLDEIISAVIAENDAKIQELKTTSSSLAEEIIEYIDELLIKDPLELIENFVNSVTTQTLFSLLIVHEYLQVVDYLHAKRLFGTMENSKYSMYVDKILTAVETSLKNKRSNVILSDFYTKEKIDVFQQDVVKRLNDAYDKTNAPIKKYELNFTGLVIKEDEVTMKNKTSIENVKIMPRNGMIMSSINDSVQQLKNKQANDRGYHYITFNNVIHTRQPSSICFDLMRIKFNVVCDKTFSKNGTDQQLSIPSEFIDVSLPKWPDHSLRMFLKHNSVYELGYSDDTIDVSVLSYDLEEICLDLQYVLFEQNYYCPWLDRKYEKRLFRLVFMLCCFAHETYMTTNPKNNKEIEKFLNVVRLADTMVTFMSSDDVTVDQYPYDALKEFLVLDNMSVISQEIKNVEYKYKYQFIYDLVCVNHDYHMYSNLIKSIIIFSFMYKLPRGVSFDFINTNRVKYGYIPYENASMDAVFTDYKKMFIAMLKIVADIGAKSYHLLQLIRDNLPEDQAVAHGGGSRRNKYEDLYNQHKFNYQRLLEMK</sequence>
<keyword evidence="2" id="KW-1185">Reference proteome</keyword>
<proteinExistence type="predicted"/>
<accession>A0A5K0U851</accession>
<gene>
    <name evidence="1" type="ORF">YASMINEVIRUS_14</name>
</gene>
<organism evidence="1 2">
    <name type="scientific">Yasminevirus sp. GU-2018</name>
    <dbReference type="NCBI Taxonomy" id="2420051"/>
    <lineage>
        <taxon>Viruses</taxon>
        <taxon>Varidnaviria</taxon>
        <taxon>Bamfordvirae</taxon>
        <taxon>Nucleocytoviricota</taxon>
        <taxon>Megaviricetes</taxon>
        <taxon>Imitervirales</taxon>
        <taxon>Mimiviridae</taxon>
        <taxon>Klosneuvirinae</taxon>
        <taxon>Yasminevirus</taxon>
        <taxon>Yasminevirus saudimassiliense</taxon>
    </lineage>
</organism>
<dbReference type="Proteomes" id="UP000594342">
    <property type="component" value="Unassembled WGS sequence"/>
</dbReference>
<reference evidence="1 2" key="1">
    <citation type="submission" date="2018-10" db="EMBL/GenBank/DDBJ databases">
        <authorList>
            <consortium name="IHU Genomes"/>
        </authorList>
    </citation>
    <scope>NUCLEOTIDE SEQUENCE [LARGE SCALE GENOMIC DNA]</scope>
    <source>
        <strain evidence="1 2">A1</strain>
    </source>
</reference>
<comment type="caution">
    <text evidence="1">The sequence shown here is derived from an EMBL/GenBank/DDBJ whole genome shotgun (WGS) entry which is preliminary data.</text>
</comment>
<name>A0A5K0U851_9VIRU</name>
<evidence type="ECO:0000313" key="1">
    <source>
        <dbReference type="EMBL" id="VBB17552.1"/>
    </source>
</evidence>
<dbReference type="EMBL" id="UPSH01000001">
    <property type="protein sequence ID" value="VBB17552.1"/>
    <property type="molecule type" value="Genomic_DNA"/>
</dbReference>